<comment type="caution">
    <text evidence="2">The sequence shown here is derived from an EMBL/GenBank/DDBJ whole genome shotgun (WGS) entry which is preliminary data.</text>
</comment>
<evidence type="ECO:0000313" key="3">
    <source>
        <dbReference type="Proteomes" id="UP000289775"/>
    </source>
</evidence>
<dbReference type="Proteomes" id="UP000289775">
    <property type="component" value="Unassembled WGS sequence"/>
</dbReference>
<organism evidence="2 3">
    <name type="scientific">Flavobacterium beibuense</name>
    <dbReference type="NCBI Taxonomy" id="657326"/>
    <lineage>
        <taxon>Bacteria</taxon>
        <taxon>Pseudomonadati</taxon>
        <taxon>Bacteroidota</taxon>
        <taxon>Flavobacteriia</taxon>
        <taxon>Flavobacteriales</taxon>
        <taxon>Flavobacteriaceae</taxon>
        <taxon>Flavobacterium</taxon>
    </lineage>
</organism>
<keyword evidence="3" id="KW-1185">Reference proteome</keyword>
<keyword evidence="1" id="KW-0812">Transmembrane</keyword>
<dbReference type="EMBL" id="JUIW01000009">
    <property type="protein sequence ID" value="RYJ41801.1"/>
    <property type="molecule type" value="Genomic_DNA"/>
</dbReference>
<proteinExistence type="predicted"/>
<evidence type="ECO:0000256" key="1">
    <source>
        <dbReference type="SAM" id="Phobius"/>
    </source>
</evidence>
<dbReference type="RefSeq" id="WP_129751812.1">
    <property type="nucleotide sequence ID" value="NZ_JUIW01000009.1"/>
</dbReference>
<reference evidence="2 3" key="1">
    <citation type="submission" date="2014-12" db="EMBL/GenBank/DDBJ databases">
        <title>Genome sequence of Flavobacterium beibuense RSKm HC5.</title>
        <authorList>
            <person name="Kim J.F."/>
            <person name="Song J.Y."/>
            <person name="Kwak M.-J."/>
            <person name="Lee S.-W."/>
        </authorList>
    </citation>
    <scope>NUCLEOTIDE SEQUENCE [LARGE SCALE GENOMIC DNA]</scope>
    <source>
        <strain evidence="2 3">RSKm HC5</strain>
    </source>
</reference>
<feature type="transmembrane region" description="Helical" evidence="1">
    <location>
        <begin position="39"/>
        <end position="60"/>
    </location>
</feature>
<sequence>MLGLDKISLIWIILPFIIGAVVYTKIVRHKTGDPLRDSVKNLQVMITVSGVVMAVLWFSLPPTAVLGSFGYPHEIQDINSQEKLLELLQDYNKAILRTTEVVYWLLFISMFWVLTAVYQLLKVYKDKLDKETAKQYETTN</sequence>
<dbReference type="OrthoDB" id="1524846at2"/>
<evidence type="ECO:0000313" key="2">
    <source>
        <dbReference type="EMBL" id="RYJ41801.1"/>
    </source>
</evidence>
<protein>
    <submittedName>
        <fullName evidence="2">Uncharacterized protein</fullName>
    </submittedName>
</protein>
<dbReference type="AlphaFoldDB" id="A0A444W7E5"/>
<keyword evidence="1" id="KW-0472">Membrane</keyword>
<gene>
    <name evidence="2" type="ORF">NU09_2726</name>
</gene>
<name>A0A444W7E5_9FLAO</name>
<feature type="transmembrane region" description="Helical" evidence="1">
    <location>
        <begin position="6"/>
        <end position="27"/>
    </location>
</feature>
<feature type="transmembrane region" description="Helical" evidence="1">
    <location>
        <begin position="101"/>
        <end position="121"/>
    </location>
</feature>
<accession>A0A444W7E5</accession>
<keyword evidence="1" id="KW-1133">Transmembrane helix</keyword>